<sequence>MSRKNLIILSSKPFPFTTNFTTNSPQQLAPSCRILPRCQLNHTFHKLPKFLVKQGIPRQIKEKQNNDKSAFYLPRQDLLFRIKSLKSS</sequence>
<reference evidence="1" key="1">
    <citation type="journal article" date="2021" name="Proc. Natl. Acad. Sci. U.S.A.">
        <title>A Catalog of Tens of Thousands of Viruses from Human Metagenomes Reveals Hidden Associations with Chronic Diseases.</title>
        <authorList>
            <person name="Tisza M.J."/>
            <person name="Buck C.B."/>
        </authorList>
    </citation>
    <scope>NUCLEOTIDE SEQUENCE</scope>
    <source>
        <strain evidence="1">CtRGt12</strain>
    </source>
</reference>
<name>A0A8S5VEH0_9CAUD</name>
<accession>A0A8S5VEH0</accession>
<dbReference type="EMBL" id="BK016248">
    <property type="protein sequence ID" value="DAG05011.1"/>
    <property type="molecule type" value="Genomic_DNA"/>
</dbReference>
<evidence type="ECO:0000313" key="1">
    <source>
        <dbReference type="EMBL" id="DAG05011.1"/>
    </source>
</evidence>
<proteinExistence type="predicted"/>
<organism evidence="1">
    <name type="scientific">Siphoviridae sp. ctRGt12</name>
    <dbReference type="NCBI Taxonomy" id="2825501"/>
    <lineage>
        <taxon>Viruses</taxon>
        <taxon>Duplodnaviria</taxon>
        <taxon>Heunggongvirae</taxon>
        <taxon>Uroviricota</taxon>
        <taxon>Caudoviricetes</taxon>
    </lineage>
</organism>
<protein>
    <submittedName>
        <fullName evidence="1">Uncharacterized protein</fullName>
    </submittedName>
</protein>